<dbReference type="AlphaFoldDB" id="W1XHM1"/>
<gene>
    <name evidence="1" type="ORF">Q604_UNBC16456G0001</name>
</gene>
<evidence type="ECO:0008006" key="2">
    <source>
        <dbReference type="Google" id="ProtNLM"/>
    </source>
</evidence>
<feature type="non-terminal residue" evidence="1">
    <location>
        <position position="1"/>
    </location>
</feature>
<sequence>SLEGNAFARCYGIEEFYVPNSNIGNIVFNLGEVKNNQIFIGKPGNAEVASKSDFIYHIDNLGRDFDEDG</sequence>
<name>W1XHM1_9ZZZZ</name>
<comment type="caution">
    <text evidence="1">The sequence shown here is derived from an EMBL/GenBank/DDBJ whole genome shotgun (WGS) entry which is preliminary data.</text>
</comment>
<accession>W1XHM1</accession>
<proteinExistence type="predicted"/>
<dbReference type="EMBL" id="AZMM01016456">
    <property type="protein sequence ID" value="ETJ29000.1"/>
    <property type="molecule type" value="Genomic_DNA"/>
</dbReference>
<evidence type="ECO:0000313" key="1">
    <source>
        <dbReference type="EMBL" id="ETJ29000.1"/>
    </source>
</evidence>
<protein>
    <recommendedName>
        <fullName evidence="2">Leucine-rich repeat domain-containing protein</fullName>
    </recommendedName>
</protein>
<reference evidence="1" key="1">
    <citation type="submission" date="2013-12" db="EMBL/GenBank/DDBJ databases">
        <title>A Varibaculum cambriense genome reconstructed from a premature infant gut community with otherwise low bacterial novelty that shifts toward anaerobic metabolism during the third week of life.</title>
        <authorList>
            <person name="Brown C.T."/>
            <person name="Sharon I."/>
            <person name="Thomas B.C."/>
            <person name="Castelle C.J."/>
            <person name="Morowitz M.J."/>
            <person name="Banfield J.F."/>
        </authorList>
    </citation>
    <scope>NUCLEOTIDE SEQUENCE</scope>
</reference>
<organism evidence="1">
    <name type="scientific">human gut metagenome</name>
    <dbReference type="NCBI Taxonomy" id="408170"/>
    <lineage>
        <taxon>unclassified sequences</taxon>
        <taxon>metagenomes</taxon>
        <taxon>organismal metagenomes</taxon>
    </lineage>
</organism>